<dbReference type="EMBL" id="LAZR01059705">
    <property type="protein sequence ID" value="KKK67246.1"/>
    <property type="molecule type" value="Genomic_DNA"/>
</dbReference>
<evidence type="ECO:0000313" key="2">
    <source>
        <dbReference type="EMBL" id="KKK67246.1"/>
    </source>
</evidence>
<comment type="caution">
    <text evidence="2">The sequence shown here is derived from an EMBL/GenBank/DDBJ whole genome shotgun (WGS) entry which is preliminary data.</text>
</comment>
<organism evidence="2">
    <name type="scientific">marine sediment metagenome</name>
    <dbReference type="NCBI Taxonomy" id="412755"/>
    <lineage>
        <taxon>unclassified sequences</taxon>
        <taxon>metagenomes</taxon>
        <taxon>ecological metagenomes</taxon>
    </lineage>
</organism>
<dbReference type="AlphaFoldDB" id="A0A0F9A506"/>
<name>A0A0F9A506_9ZZZZ</name>
<proteinExistence type="predicted"/>
<reference evidence="2" key="1">
    <citation type="journal article" date="2015" name="Nature">
        <title>Complex archaea that bridge the gap between prokaryotes and eukaryotes.</title>
        <authorList>
            <person name="Spang A."/>
            <person name="Saw J.H."/>
            <person name="Jorgensen S.L."/>
            <person name="Zaremba-Niedzwiedzka K."/>
            <person name="Martijn J."/>
            <person name="Lind A.E."/>
            <person name="van Eijk R."/>
            <person name="Schleper C."/>
            <person name="Guy L."/>
            <person name="Ettema T.J."/>
        </authorList>
    </citation>
    <scope>NUCLEOTIDE SEQUENCE</scope>
</reference>
<feature type="non-terminal residue" evidence="2">
    <location>
        <position position="33"/>
    </location>
</feature>
<gene>
    <name evidence="2" type="ORF">LCGC14_2955950</name>
</gene>
<feature type="compositionally biased region" description="Gly residues" evidence="1">
    <location>
        <begin position="1"/>
        <end position="14"/>
    </location>
</feature>
<accession>A0A0F9A506</accession>
<evidence type="ECO:0000256" key="1">
    <source>
        <dbReference type="SAM" id="MobiDB-lite"/>
    </source>
</evidence>
<protein>
    <submittedName>
        <fullName evidence="2">Uncharacterized protein</fullName>
    </submittedName>
</protein>
<feature type="region of interest" description="Disordered" evidence="1">
    <location>
        <begin position="1"/>
        <end position="33"/>
    </location>
</feature>
<sequence>MTLLGGGLIGGKGGVKSTTFNDRNGVDGQVWKD</sequence>